<keyword evidence="2" id="KW-1133">Transmembrane helix</keyword>
<keyword evidence="2" id="KW-0472">Membrane</keyword>
<evidence type="ECO:0000259" key="3">
    <source>
        <dbReference type="Pfam" id="PF06916"/>
    </source>
</evidence>
<feature type="transmembrane region" description="Helical" evidence="2">
    <location>
        <begin position="197"/>
        <end position="220"/>
    </location>
</feature>
<dbReference type="PANTHER" id="PTHR21377">
    <property type="entry name" value="PROTEIN FAM210B, MITOCHONDRIAL"/>
    <property type="match status" value="1"/>
</dbReference>
<reference evidence="4" key="1">
    <citation type="submission" date="2021-01" db="EMBL/GenBank/DDBJ databases">
        <authorList>
            <person name="Corre E."/>
            <person name="Pelletier E."/>
            <person name="Niang G."/>
            <person name="Scheremetjew M."/>
            <person name="Finn R."/>
            <person name="Kale V."/>
            <person name="Holt S."/>
            <person name="Cochrane G."/>
            <person name="Meng A."/>
            <person name="Brown T."/>
            <person name="Cohen L."/>
        </authorList>
    </citation>
    <scope>NUCLEOTIDE SEQUENCE</scope>
    <source>
        <strain evidence="4">CCMP1452</strain>
    </source>
</reference>
<accession>A0A7S2R9E7</accession>
<gene>
    <name evidence="4" type="ORF">EANT1437_LOCUS5198</name>
</gene>
<dbReference type="InterPro" id="IPR045866">
    <property type="entry name" value="FAM210A/B-like"/>
</dbReference>
<organism evidence="4">
    <name type="scientific">Eucampia antarctica</name>
    <dbReference type="NCBI Taxonomy" id="49252"/>
    <lineage>
        <taxon>Eukaryota</taxon>
        <taxon>Sar</taxon>
        <taxon>Stramenopiles</taxon>
        <taxon>Ochrophyta</taxon>
        <taxon>Bacillariophyta</taxon>
        <taxon>Mediophyceae</taxon>
        <taxon>Biddulphiophycidae</taxon>
        <taxon>Hemiaulales</taxon>
        <taxon>Hemiaulaceae</taxon>
        <taxon>Eucampia</taxon>
    </lineage>
</organism>
<keyword evidence="2" id="KW-0812">Transmembrane</keyword>
<dbReference type="EMBL" id="HBHI01010141">
    <property type="protein sequence ID" value="CAD9664635.1"/>
    <property type="molecule type" value="Transcribed_RNA"/>
</dbReference>
<dbReference type="GO" id="GO:0005739">
    <property type="term" value="C:mitochondrion"/>
    <property type="evidence" value="ECO:0007669"/>
    <property type="project" value="TreeGrafter"/>
</dbReference>
<protein>
    <recommendedName>
        <fullName evidence="3">DUF1279 domain-containing protein</fullName>
    </recommendedName>
</protein>
<dbReference type="Pfam" id="PF06916">
    <property type="entry name" value="FAM210A-B_dom"/>
    <property type="match status" value="1"/>
</dbReference>
<evidence type="ECO:0000313" key="4">
    <source>
        <dbReference type="EMBL" id="CAD9664635.1"/>
    </source>
</evidence>
<feature type="compositionally biased region" description="Polar residues" evidence="1">
    <location>
        <begin position="135"/>
        <end position="154"/>
    </location>
</feature>
<feature type="region of interest" description="Disordered" evidence="1">
    <location>
        <begin position="135"/>
        <end position="183"/>
    </location>
</feature>
<feature type="domain" description="DUF1279" evidence="3">
    <location>
        <begin position="193"/>
        <end position="315"/>
    </location>
</feature>
<sequence length="339" mass="37723">MKRSGFSSIRSVSTSLQGKTPIRLLGPLGNNDPCISLATTTNDDKDKKYTHDRLFRPIRCKQPSIQMTYGFSASIVTQSSVAYSSIDKGLLQHRMCQSSQSYSSRSFGCSFDMIRPYHSAHILRNSQFISRNSTTFATENSNNPSNRNKSVDSTNNHRDDEYSSPQQQESNKEKLTNTTKRGSSLTKKGAFSLIKKYGWTFIGTYATMYFCTLGSLFAAIDSGLLDPAIIMDIQFPWTTTSGVEDAANAANSGADEKEAKSAVRWIASYLEQFEFTKPYAEVVERNPHLPNLGIAWVVTKVTEPIRLAVTLAVLPRVSRFLEPTHPLAKAAEEQAKLKE</sequence>
<name>A0A7S2R9E7_9STRA</name>
<dbReference type="AlphaFoldDB" id="A0A7S2R9E7"/>
<dbReference type="InterPro" id="IPR009688">
    <property type="entry name" value="FAM210A/B-like_dom"/>
</dbReference>
<evidence type="ECO:0000256" key="1">
    <source>
        <dbReference type="SAM" id="MobiDB-lite"/>
    </source>
</evidence>
<proteinExistence type="predicted"/>
<evidence type="ECO:0000256" key="2">
    <source>
        <dbReference type="SAM" id="Phobius"/>
    </source>
</evidence>
<dbReference type="PANTHER" id="PTHR21377:SF18">
    <property type="entry name" value="DUF1279 DOMAIN-CONTAINING PROTEIN"/>
    <property type="match status" value="1"/>
</dbReference>